<evidence type="ECO:0008006" key="2">
    <source>
        <dbReference type="Google" id="ProtNLM"/>
    </source>
</evidence>
<dbReference type="SUPFAM" id="SSF57652">
    <property type="entry name" value="HIPIP (high potential iron protein)"/>
    <property type="match status" value="1"/>
</dbReference>
<dbReference type="AlphaFoldDB" id="X0WAL5"/>
<comment type="caution">
    <text evidence="1">The sequence shown here is derived from an EMBL/GenBank/DDBJ whole genome shotgun (WGS) entry which is preliminary data.</text>
</comment>
<dbReference type="GO" id="GO:0019646">
    <property type="term" value="P:aerobic electron transport chain"/>
    <property type="evidence" value="ECO:0007669"/>
    <property type="project" value="InterPro"/>
</dbReference>
<reference evidence="1" key="1">
    <citation type="journal article" date="2014" name="Front. Microbiol.">
        <title>High frequency of phylogenetically diverse reductive dehalogenase-homologous genes in deep subseafloor sedimentary metagenomes.</title>
        <authorList>
            <person name="Kawai M."/>
            <person name="Futagami T."/>
            <person name="Toyoda A."/>
            <person name="Takaki Y."/>
            <person name="Nishi S."/>
            <person name="Hori S."/>
            <person name="Arai W."/>
            <person name="Tsubouchi T."/>
            <person name="Morono Y."/>
            <person name="Uchiyama I."/>
            <person name="Ito T."/>
            <person name="Fujiyama A."/>
            <person name="Inagaki F."/>
            <person name="Takami H."/>
        </authorList>
    </citation>
    <scope>NUCLEOTIDE SEQUENCE</scope>
    <source>
        <strain evidence="1">Expedition CK06-06</strain>
    </source>
</reference>
<gene>
    <name evidence="1" type="ORF">S01H1_46662</name>
</gene>
<dbReference type="Gene3D" id="4.10.490.10">
    <property type="entry name" value="High potential iron-sulphur protein"/>
    <property type="match status" value="1"/>
</dbReference>
<accession>X0WAL5</accession>
<organism evidence="1">
    <name type="scientific">marine sediment metagenome</name>
    <dbReference type="NCBI Taxonomy" id="412755"/>
    <lineage>
        <taxon>unclassified sequences</taxon>
        <taxon>metagenomes</taxon>
        <taxon>ecological metagenomes</taxon>
    </lineage>
</organism>
<protein>
    <recommendedName>
        <fullName evidence="2">High potential iron-sulfur proteins family profile domain-containing protein</fullName>
    </recommendedName>
</protein>
<dbReference type="EMBL" id="BARS01029886">
    <property type="protein sequence ID" value="GAG09711.1"/>
    <property type="molecule type" value="Genomic_DNA"/>
</dbReference>
<dbReference type="GO" id="GO:0009055">
    <property type="term" value="F:electron transfer activity"/>
    <property type="evidence" value="ECO:0007669"/>
    <property type="project" value="InterPro"/>
</dbReference>
<proteinExistence type="predicted"/>
<evidence type="ECO:0000313" key="1">
    <source>
        <dbReference type="EMBL" id="GAG09711.1"/>
    </source>
</evidence>
<sequence length="111" mass="12469">MADDYPQAGRPPAQPEIQRAVRRFRSLPIEQRERRPLLYWLLGSGTPPYKTAPEDADYVDPSETPDQACSNCAHAWQNLGTGITICALIRDPIAPGAWCRFWEPTTARSSE</sequence>
<dbReference type="InterPro" id="IPR036369">
    <property type="entry name" value="HIPIP_sf"/>
</dbReference>
<name>X0WAL5_9ZZZZ</name>